<proteinExistence type="predicted"/>
<dbReference type="Proteomes" id="UP000069902">
    <property type="component" value="Chromosome cPNK"/>
</dbReference>
<evidence type="ECO:0000256" key="1">
    <source>
        <dbReference type="SAM" id="Phobius"/>
    </source>
</evidence>
<protein>
    <submittedName>
        <fullName evidence="2">Conserved putative membrane protein</fullName>
    </submittedName>
</protein>
<evidence type="ECO:0000313" key="2">
    <source>
        <dbReference type="EMBL" id="CUI17310.1"/>
    </source>
</evidence>
<dbReference type="AlphaFoldDB" id="A0A0U5JCT3"/>
<evidence type="ECO:0000313" key="3">
    <source>
        <dbReference type="Proteomes" id="UP000069902"/>
    </source>
</evidence>
<dbReference type="InParanoid" id="A0A0U5JCT3"/>
<name>A0A0U5JCT3_9BACT</name>
<gene>
    <name evidence="2" type="ORF">PNK_1701</name>
</gene>
<reference evidence="3" key="1">
    <citation type="submission" date="2015-09" db="EMBL/GenBank/DDBJ databases">
        <authorList>
            <person name="Bertelli C."/>
        </authorList>
    </citation>
    <scope>NUCLEOTIDE SEQUENCE [LARGE SCALE GENOMIC DNA]</scope>
    <source>
        <strain evidence="3">KNic</strain>
    </source>
</reference>
<accession>A0A0U5JCT3</accession>
<keyword evidence="1" id="KW-0812">Transmembrane</keyword>
<dbReference type="KEGG" id="pnl:PNK_1701"/>
<dbReference type="RefSeq" id="WP_032124119.1">
    <property type="nucleotide sequence ID" value="NZ_LN879502.1"/>
</dbReference>
<dbReference type="PATRIC" id="fig|389348.3.peg.1912"/>
<dbReference type="EMBL" id="LN879502">
    <property type="protein sequence ID" value="CUI17310.1"/>
    <property type="molecule type" value="Genomic_DNA"/>
</dbReference>
<keyword evidence="1" id="KW-1133">Transmembrane helix</keyword>
<keyword evidence="3" id="KW-1185">Reference proteome</keyword>
<sequence length="250" mass="27437">MTVGKCERSGFKQRVIYVCLLALAFSFEQPAPLYASCGCECDEQEVQYNRAAVAVAGITVVGLIVGVGCLAFGTRHKNHLSSHHHHHSSDYSYSYSDYTNYSYDSDSYSSDYSRSSDYSSDYSDYPFSDESVFPTTRNTLSGVFTLNDKLNLLGEGSVTPIIELPDGTVNLLDPLFFSNSGSSTPFGPFNQKGKYRFSIRVEPGTTLSSKTDVCVVQVNVNGVTDEVIKLELPASPQANFSPSPVSFRLR</sequence>
<keyword evidence="1" id="KW-0472">Membrane</keyword>
<feature type="transmembrane region" description="Helical" evidence="1">
    <location>
        <begin position="51"/>
        <end position="73"/>
    </location>
</feature>
<organism evidence="2 3">
    <name type="scientific">Candidatus Protochlamydia naegleriophila</name>
    <dbReference type="NCBI Taxonomy" id="389348"/>
    <lineage>
        <taxon>Bacteria</taxon>
        <taxon>Pseudomonadati</taxon>
        <taxon>Chlamydiota</taxon>
        <taxon>Chlamydiia</taxon>
        <taxon>Parachlamydiales</taxon>
        <taxon>Parachlamydiaceae</taxon>
        <taxon>Candidatus Protochlamydia</taxon>
    </lineage>
</organism>